<organism evidence="2 3">
    <name type="scientific">Phytohabitans houttuyneae</name>
    <dbReference type="NCBI Taxonomy" id="1076126"/>
    <lineage>
        <taxon>Bacteria</taxon>
        <taxon>Bacillati</taxon>
        <taxon>Actinomycetota</taxon>
        <taxon>Actinomycetes</taxon>
        <taxon>Micromonosporales</taxon>
        <taxon>Micromonosporaceae</taxon>
    </lineage>
</organism>
<dbReference type="Proteomes" id="UP000482800">
    <property type="component" value="Unassembled WGS sequence"/>
</dbReference>
<accession>A0A6V8KC10</accession>
<evidence type="ECO:0000313" key="2">
    <source>
        <dbReference type="EMBL" id="GFJ79938.1"/>
    </source>
</evidence>
<gene>
    <name evidence="2" type="ORF">Phou_041180</name>
</gene>
<evidence type="ECO:0000313" key="3">
    <source>
        <dbReference type="Proteomes" id="UP000482800"/>
    </source>
</evidence>
<evidence type="ECO:0008006" key="4">
    <source>
        <dbReference type="Google" id="ProtNLM"/>
    </source>
</evidence>
<keyword evidence="3" id="KW-1185">Reference proteome</keyword>
<dbReference type="AlphaFoldDB" id="A0A6V8KC10"/>
<name>A0A6V8KC10_9ACTN</name>
<reference evidence="2 3" key="2">
    <citation type="submission" date="2020-03" db="EMBL/GenBank/DDBJ databases">
        <authorList>
            <person name="Ichikawa N."/>
            <person name="Kimura A."/>
            <person name="Kitahashi Y."/>
            <person name="Uohara A."/>
        </authorList>
    </citation>
    <scope>NUCLEOTIDE SEQUENCE [LARGE SCALE GENOMIC DNA]</scope>
    <source>
        <strain evidence="2 3">NBRC 108639</strain>
    </source>
</reference>
<sequence length="154" mass="16216">MWGQPVPPPPRKKGNRALIFVIVALALLVVAGGAAAVIKLGGSDGDPGTALPSSSASADPSGQADPSGDASPAPESSTDARFVKAGQCVVNEGSNDAPELKIVDCRAKSFEVLARFDGTIDYEAKCKDVKGYQFHYFFDSELNPLDFVLCMKQR</sequence>
<proteinExistence type="predicted"/>
<evidence type="ECO:0000256" key="1">
    <source>
        <dbReference type="SAM" id="MobiDB-lite"/>
    </source>
</evidence>
<reference evidence="2 3" key="1">
    <citation type="submission" date="2020-03" db="EMBL/GenBank/DDBJ databases">
        <title>Whole genome shotgun sequence of Phytohabitans houttuyneae NBRC 108639.</title>
        <authorList>
            <person name="Komaki H."/>
            <person name="Tamura T."/>
        </authorList>
    </citation>
    <scope>NUCLEOTIDE SEQUENCE [LARGE SCALE GENOMIC DNA]</scope>
    <source>
        <strain evidence="2 3">NBRC 108639</strain>
    </source>
</reference>
<comment type="caution">
    <text evidence="2">The sequence shown here is derived from an EMBL/GenBank/DDBJ whole genome shotgun (WGS) entry which is preliminary data.</text>
</comment>
<protein>
    <recommendedName>
        <fullName evidence="4">Septum formation-related domain-containing protein</fullName>
    </recommendedName>
</protein>
<dbReference type="EMBL" id="BLPF01000001">
    <property type="protein sequence ID" value="GFJ79938.1"/>
    <property type="molecule type" value="Genomic_DNA"/>
</dbReference>
<feature type="compositionally biased region" description="Low complexity" evidence="1">
    <location>
        <begin position="52"/>
        <end position="67"/>
    </location>
</feature>
<feature type="region of interest" description="Disordered" evidence="1">
    <location>
        <begin position="46"/>
        <end position="79"/>
    </location>
</feature>